<dbReference type="STRING" id="109376.A0A0D3ANG7"/>
<dbReference type="HOGENOM" id="CLU_044651_0_0_1"/>
<dbReference type="Pfam" id="PF13947">
    <property type="entry name" value="GUB_WAK_bind"/>
    <property type="match status" value="2"/>
</dbReference>
<feature type="domain" description="Wall-associated receptor kinase galacturonan-binding" evidence="11">
    <location>
        <begin position="243"/>
        <end position="306"/>
    </location>
</feature>
<dbReference type="GO" id="GO:0016020">
    <property type="term" value="C:membrane"/>
    <property type="evidence" value="ECO:0007669"/>
    <property type="project" value="UniProtKB-SubCell"/>
</dbReference>
<feature type="chain" id="PRO_5002272378" description="non-specific serine/threonine protein kinase" evidence="10">
    <location>
        <begin position="24"/>
        <end position="482"/>
    </location>
</feature>
<dbReference type="Pfam" id="PF14380">
    <property type="entry name" value="WAK_assoc"/>
    <property type="match status" value="2"/>
</dbReference>
<reference evidence="13 14" key="1">
    <citation type="journal article" date="2014" name="Genome Biol.">
        <title>Transcriptome and methylome profiling reveals relics of genome dominance in the mesopolyploid Brassica oleracea.</title>
        <authorList>
            <person name="Parkin I.A."/>
            <person name="Koh C."/>
            <person name="Tang H."/>
            <person name="Robinson S.J."/>
            <person name="Kagale S."/>
            <person name="Clarke W.E."/>
            <person name="Town C.D."/>
            <person name="Nixon J."/>
            <person name="Krishnakumar V."/>
            <person name="Bidwell S.L."/>
            <person name="Denoeud F."/>
            <person name="Belcram H."/>
            <person name="Links M.G."/>
            <person name="Just J."/>
            <person name="Clarke C."/>
            <person name="Bender T."/>
            <person name="Huebert T."/>
            <person name="Mason A.S."/>
            <person name="Pires J.C."/>
            <person name="Barker G."/>
            <person name="Moore J."/>
            <person name="Walley P.G."/>
            <person name="Manoli S."/>
            <person name="Batley J."/>
            <person name="Edwards D."/>
            <person name="Nelson M.N."/>
            <person name="Wang X."/>
            <person name="Paterson A.H."/>
            <person name="King G."/>
            <person name="Bancroft I."/>
            <person name="Chalhoub B."/>
            <person name="Sharpe A.G."/>
        </authorList>
    </citation>
    <scope>NUCLEOTIDE SEQUENCE</scope>
    <source>
        <strain evidence="13 14">cv. TO1000</strain>
    </source>
</reference>
<evidence type="ECO:0000256" key="7">
    <source>
        <dbReference type="ARBA" id="ARBA00023180"/>
    </source>
</evidence>
<evidence type="ECO:0000259" key="12">
    <source>
        <dbReference type="Pfam" id="PF14380"/>
    </source>
</evidence>
<evidence type="ECO:0000256" key="4">
    <source>
        <dbReference type="ARBA" id="ARBA00022729"/>
    </source>
</evidence>
<evidence type="ECO:0000259" key="11">
    <source>
        <dbReference type="Pfam" id="PF13947"/>
    </source>
</evidence>
<comment type="subcellular location">
    <subcellularLocation>
        <location evidence="1">Membrane</location>
        <topology evidence="1">Single-pass type I membrane protein</topology>
    </subcellularLocation>
</comment>
<dbReference type="GO" id="GO:0030247">
    <property type="term" value="F:polysaccharide binding"/>
    <property type="evidence" value="ECO:0007669"/>
    <property type="project" value="InterPro"/>
</dbReference>
<dbReference type="EC" id="2.7.11.1" evidence="2"/>
<dbReference type="InterPro" id="IPR025287">
    <property type="entry name" value="WAK_GUB"/>
</dbReference>
<evidence type="ECO:0000256" key="6">
    <source>
        <dbReference type="ARBA" id="ARBA00023136"/>
    </source>
</evidence>
<proteinExistence type="predicted"/>
<dbReference type="InterPro" id="IPR032872">
    <property type="entry name" value="WAK_assoc_C"/>
</dbReference>
<reference evidence="13" key="2">
    <citation type="submission" date="2015-03" db="UniProtKB">
        <authorList>
            <consortium name="EnsemblPlants"/>
        </authorList>
    </citation>
    <scope>IDENTIFICATION</scope>
</reference>
<feature type="signal peptide" evidence="10">
    <location>
        <begin position="1"/>
        <end position="23"/>
    </location>
</feature>
<keyword evidence="7" id="KW-0325">Glycoprotein</keyword>
<keyword evidence="5" id="KW-1133">Transmembrane helix</keyword>
<dbReference type="GO" id="GO:0004674">
    <property type="term" value="F:protein serine/threonine kinase activity"/>
    <property type="evidence" value="ECO:0007669"/>
    <property type="project" value="UniProtKB-KW"/>
</dbReference>
<dbReference type="EnsemblPlants" id="Bo2g055220.1">
    <property type="protein sequence ID" value="Bo2g055220.1"/>
    <property type="gene ID" value="Bo2g055220"/>
</dbReference>
<evidence type="ECO:0000256" key="3">
    <source>
        <dbReference type="ARBA" id="ARBA00022692"/>
    </source>
</evidence>
<dbReference type="PANTHER" id="PTHR33138:SF11">
    <property type="entry name" value="KINASE-LIKE PROTEIN"/>
    <property type="match status" value="1"/>
</dbReference>
<feature type="domain" description="Wall-associated receptor kinase C-terminal" evidence="12">
    <location>
        <begin position="378"/>
        <end position="457"/>
    </location>
</feature>
<comment type="catalytic activity">
    <reaction evidence="9">
        <text>L-seryl-[protein] + ATP = O-phospho-L-seryl-[protein] + ADP + H(+)</text>
        <dbReference type="Rhea" id="RHEA:17989"/>
        <dbReference type="Rhea" id="RHEA-COMP:9863"/>
        <dbReference type="Rhea" id="RHEA-COMP:11604"/>
        <dbReference type="ChEBI" id="CHEBI:15378"/>
        <dbReference type="ChEBI" id="CHEBI:29999"/>
        <dbReference type="ChEBI" id="CHEBI:30616"/>
        <dbReference type="ChEBI" id="CHEBI:83421"/>
        <dbReference type="ChEBI" id="CHEBI:456216"/>
        <dbReference type="EC" id="2.7.11.1"/>
    </reaction>
</comment>
<dbReference type="eggNOG" id="KOG1187">
    <property type="taxonomic scope" value="Eukaryota"/>
</dbReference>
<dbReference type="AlphaFoldDB" id="A0A0D3ANG7"/>
<keyword evidence="3" id="KW-0812">Transmembrane</keyword>
<accession>A0A0D3ANG7</accession>
<keyword evidence="6" id="KW-0472">Membrane</keyword>
<sequence>MYRLPTSCMILFFIFYRFHQILCASSEKEIGRCDALFQCGDVTAGFPFSGRNRPEVCGHPLLRLHCINNITSLIISNQEFYVLKINKTSNTLTLARPDLLGSFCSSTFTKATLPTEIFELSPTYKSVNVFYLCAPFLSYPSSSKCPEIGPISISEKPEYNNTCRESFTVNLPTSFLPEEKELNMTHLESALREGFEVKVNIDENACQECLSSHALCGFDQTFPSGVKCAPLYPPDADDIRRRCSASFSCGDQKDLMYPFWIPGREDCGHPDFKLECNASFAELTIFSVKFRILEMDYSSRVIRLSRSDYISNICPLNPVSAPFDENVIPFSPDTEMLTIYYDCRTELSQSVSTYVGEISCHDDVRSYYVTRNLSSPLLSGVRGLINDFKGICRRNVSIPASRPALDTLERTPTPDNLKKALEEGFDLAFNEDCSLCMVSGGACGYTQISSRFVCYCDGWVHTNICDHLFWEPPLSKNSVNSN</sequence>
<evidence type="ECO:0000256" key="5">
    <source>
        <dbReference type="ARBA" id="ARBA00022989"/>
    </source>
</evidence>
<evidence type="ECO:0000256" key="8">
    <source>
        <dbReference type="ARBA" id="ARBA00047899"/>
    </source>
</evidence>
<feature type="domain" description="Wall-associated receptor kinase C-terminal" evidence="12">
    <location>
        <begin position="158"/>
        <end position="221"/>
    </location>
</feature>
<name>A0A0D3ANG7_BRAOL</name>
<dbReference type="OMA" id="RLPTSCM"/>
<organism evidence="13 14">
    <name type="scientific">Brassica oleracea var. oleracea</name>
    <dbReference type="NCBI Taxonomy" id="109376"/>
    <lineage>
        <taxon>Eukaryota</taxon>
        <taxon>Viridiplantae</taxon>
        <taxon>Streptophyta</taxon>
        <taxon>Embryophyta</taxon>
        <taxon>Tracheophyta</taxon>
        <taxon>Spermatophyta</taxon>
        <taxon>Magnoliopsida</taxon>
        <taxon>eudicotyledons</taxon>
        <taxon>Gunneridae</taxon>
        <taxon>Pentapetalae</taxon>
        <taxon>rosids</taxon>
        <taxon>malvids</taxon>
        <taxon>Brassicales</taxon>
        <taxon>Brassicaceae</taxon>
        <taxon>Brassiceae</taxon>
        <taxon>Brassica</taxon>
    </lineage>
</organism>
<evidence type="ECO:0000256" key="1">
    <source>
        <dbReference type="ARBA" id="ARBA00004479"/>
    </source>
</evidence>
<evidence type="ECO:0000313" key="14">
    <source>
        <dbReference type="Proteomes" id="UP000032141"/>
    </source>
</evidence>
<dbReference type="Proteomes" id="UP000032141">
    <property type="component" value="Chromosome C2"/>
</dbReference>
<evidence type="ECO:0000313" key="13">
    <source>
        <dbReference type="EnsemblPlants" id="Bo2g055220.1"/>
    </source>
</evidence>
<keyword evidence="4 10" id="KW-0732">Signal</keyword>
<dbReference type="PANTHER" id="PTHR33138">
    <property type="entry name" value="OS01G0690200 PROTEIN"/>
    <property type="match status" value="1"/>
</dbReference>
<evidence type="ECO:0000256" key="2">
    <source>
        <dbReference type="ARBA" id="ARBA00012513"/>
    </source>
</evidence>
<evidence type="ECO:0000256" key="10">
    <source>
        <dbReference type="SAM" id="SignalP"/>
    </source>
</evidence>
<protein>
    <recommendedName>
        <fullName evidence="2">non-specific serine/threonine protein kinase</fullName>
        <ecNumber evidence="2">2.7.11.1</ecNumber>
    </recommendedName>
</protein>
<dbReference type="Gramene" id="Bo2g055220.1">
    <property type="protein sequence ID" value="Bo2g055220.1"/>
    <property type="gene ID" value="Bo2g055220"/>
</dbReference>
<comment type="catalytic activity">
    <reaction evidence="8">
        <text>L-threonyl-[protein] + ATP = O-phospho-L-threonyl-[protein] + ADP + H(+)</text>
        <dbReference type="Rhea" id="RHEA:46608"/>
        <dbReference type="Rhea" id="RHEA-COMP:11060"/>
        <dbReference type="Rhea" id="RHEA-COMP:11605"/>
        <dbReference type="ChEBI" id="CHEBI:15378"/>
        <dbReference type="ChEBI" id="CHEBI:30013"/>
        <dbReference type="ChEBI" id="CHEBI:30616"/>
        <dbReference type="ChEBI" id="CHEBI:61977"/>
        <dbReference type="ChEBI" id="CHEBI:456216"/>
        <dbReference type="EC" id="2.7.11.1"/>
    </reaction>
</comment>
<evidence type="ECO:0000256" key="9">
    <source>
        <dbReference type="ARBA" id="ARBA00048679"/>
    </source>
</evidence>
<keyword evidence="14" id="KW-1185">Reference proteome</keyword>
<feature type="domain" description="Wall-associated receptor kinase galacturonan-binding" evidence="11">
    <location>
        <begin position="33"/>
        <end position="96"/>
    </location>
</feature>